<dbReference type="SMART" id="SM00855">
    <property type="entry name" value="PGAM"/>
    <property type="match status" value="1"/>
</dbReference>
<dbReference type="SUPFAM" id="SSF53254">
    <property type="entry name" value="Phosphoglycerate mutase-like"/>
    <property type="match status" value="1"/>
</dbReference>
<dbReference type="CDD" id="cd07067">
    <property type="entry name" value="HP_PGM_like"/>
    <property type="match status" value="1"/>
</dbReference>
<dbReference type="Proteomes" id="UP001595887">
    <property type="component" value="Unassembled WGS sequence"/>
</dbReference>
<evidence type="ECO:0000313" key="3">
    <source>
        <dbReference type="Proteomes" id="UP001595887"/>
    </source>
</evidence>
<dbReference type="RefSeq" id="WP_381423399.1">
    <property type="nucleotide sequence ID" value="NZ_JBHSDH010000013.1"/>
</dbReference>
<proteinExistence type="predicted"/>
<dbReference type="InterPro" id="IPR029033">
    <property type="entry name" value="His_PPase_superfam"/>
</dbReference>
<dbReference type="EMBL" id="JBHSDH010000013">
    <property type="protein sequence ID" value="MFC4292586.1"/>
    <property type="molecule type" value="Genomic_DNA"/>
</dbReference>
<evidence type="ECO:0000256" key="1">
    <source>
        <dbReference type="ARBA" id="ARBA00022801"/>
    </source>
</evidence>
<keyword evidence="3" id="KW-1185">Reference proteome</keyword>
<reference evidence="3" key="1">
    <citation type="journal article" date="2019" name="Int. J. Syst. Evol. Microbiol.">
        <title>The Global Catalogue of Microorganisms (GCM) 10K type strain sequencing project: providing services to taxonomists for standard genome sequencing and annotation.</title>
        <authorList>
            <consortium name="The Broad Institute Genomics Platform"/>
            <consortium name="The Broad Institute Genome Sequencing Center for Infectious Disease"/>
            <person name="Wu L."/>
            <person name="Ma J."/>
        </authorList>
    </citation>
    <scope>NUCLEOTIDE SEQUENCE [LARGE SCALE GENOMIC DNA]</scope>
    <source>
        <strain evidence="3">CECT 8531</strain>
    </source>
</reference>
<accession>A0ABV8RJR5</accession>
<dbReference type="PANTHER" id="PTHR20935:SF0">
    <property type="entry name" value="SERINE_THREONINE-PROTEIN PHOSPHATASE PGAM5, MITOCHONDRIAL"/>
    <property type="match status" value="1"/>
</dbReference>
<dbReference type="Pfam" id="PF00300">
    <property type="entry name" value="His_Phos_1"/>
    <property type="match status" value="1"/>
</dbReference>
<organism evidence="2 3">
    <name type="scientific">Sphingorhabdus arenilitoris</name>
    <dbReference type="NCBI Taxonomy" id="1490041"/>
    <lineage>
        <taxon>Bacteria</taxon>
        <taxon>Pseudomonadati</taxon>
        <taxon>Pseudomonadota</taxon>
        <taxon>Alphaproteobacteria</taxon>
        <taxon>Sphingomonadales</taxon>
        <taxon>Sphingomonadaceae</taxon>
        <taxon>Sphingorhabdus</taxon>
    </lineage>
</organism>
<gene>
    <name evidence="2" type="ORF">ACFOWX_09200</name>
</gene>
<protein>
    <submittedName>
        <fullName evidence="2">Histidine phosphatase family protein</fullName>
    </submittedName>
</protein>
<dbReference type="InterPro" id="IPR013078">
    <property type="entry name" value="His_Pase_superF_clade-1"/>
</dbReference>
<keyword evidence="1" id="KW-0378">Hydrolase</keyword>
<dbReference type="InterPro" id="IPR051021">
    <property type="entry name" value="Mito_Ser/Thr_phosphatase"/>
</dbReference>
<name>A0ABV8RJR5_9SPHN</name>
<dbReference type="PANTHER" id="PTHR20935">
    <property type="entry name" value="PHOSPHOGLYCERATE MUTASE-RELATED"/>
    <property type="match status" value="1"/>
</dbReference>
<comment type="caution">
    <text evidence="2">The sequence shown here is derived from an EMBL/GenBank/DDBJ whole genome shotgun (WGS) entry which is preliminary data.</text>
</comment>
<dbReference type="Gene3D" id="3.40.50.1240">
    <property type="entry name" value="Phosphoglycerate mutase-like"/>
    <property type="match status" value="1"/>
</dbReference>
<sequence>MRLILVRHGKPETNGAATLANPPLSDIGRQQADYTAQYLRHEGIDAVIHSGMDRARDTAAPLAKLLSAEMASLTALGEIDRYGGRYANVESIRAQGEHEWQNFLRDPLGYFDVDEQQFIQETLAGFASLFQNQRRKTLAIFTHGFPINILLTHALGLDGIANFVPDYCSITRLTGSALDKLTVVSINETAHLSDHLAKEKL</sequence>
<evidence type="ECO:0000313" key="2">
    <source>
        <dbReference type="EMBL" id="MFC4292586.1"/>
    </source>
</evidence>